<evidence type="ECO:0000313" key="6">
    <source>
        <dbReference type="EMBL" id="MBR1135724.1"/>
    </source>
</evidence>
<dbReference type="Gene3D" id="1.10.260.40">
    <property type="entry name" value="lambda repressor-like DNA-binding domains"/>
    <property type="match status" value="1"/>
</dbReference>
<dbReference type="RefSeq" id="WP_012042461.1">
    <property type="nucleotide sequence ID" value="NZ_JABFDP010000002.1"/>
</dbReference>
<dbReference type="InterPro" id="IPR026281">
    <property type="entry name" value="HTH_RamB"/>
</dbReference>
<dbReference type="SUPFAM" id="SSF47413">
    <property type="entry name" value="lambda repressor-like DNA-binding domains"/>
    <property type="match status" value="1"/>
</dbReference>
<organism evidence="6 7">
    <name type="scientific">Bradyrhizobium denitrificans</name>
    <dbReference type="NCBI Taxonomy" id="2734912"/>
    <lineage>
        <taxon>Bacteria</taxon>
        <taxon>Pseudomonadati</taxon>
        <taxon>Pseudomonadota</taxon>
        <taxon>Alphaproteobacteria</taxon>
        <taxon>Hyphomicrobiales</taxon>
        <taxon>Nitrobacteraceae</taxon>
        <taxon>Bradyrhizobium</taxon>
    </lineage>
</organism>
<dbReference type="InterPro" id="IPR050807">
    <property type="entry name" value="TransReg_Diox_bact_type"/>
</dbReference>
<evidence type="ECO:0000256" key="4">
    <source>
        <dbReference type="ARBA" id="ARBA00023163"/>
    </source>
</evidence>
<dbReference type="PANTHER" id="PTHR46797:SF23">
    <property type="entry name" value="HTH-TYPE TRANSCRIPTIONAL REGULATOR SUTR"/>
    <property type="match status" value="1"/>
</dbReference>
<dbReference type="PANTHER" id="PTHR46797">
    <property type="entry name" value="HTH-TYPE TRANSCRIPTIONAL REGULATOR"/>
    <property type="match status" value="1"/>
</dbReference>
<dbReference type="InterPro" id="IPR010982">
    <property type="entry name" value="Lambda_DNA-bd_dom_sf"/>
</dbReference>
<protein>
    <submittedName>
        <fullName evidence="6">DUF2083 domain-containing protein</fullName>
    </submittedName>
</protein>
<feature type="domain" description="HTH cro/C1-type" evidence="5">
    <location>
        <begin position="15"/>
        <end position="69"/>
    </location>
</feature>
<dbReference type="PIRSF" id="PIRSF019251">
    <property type="entry name" value="Rv0465c"/>
    <property type="match status" value="1"/>
</dbReference>
<evidence type="ECO:0000256" key="1">
    <source>
        <dbReference type="ARBA" id="ARBA00007227"/>
    </source>
</evidence>
<dbReference type="InterPro" id="IPR018653">
    <property type="entry name" value="ScfR_C"/>
</dbReference>
<comment type="caution">
    <text evidence="6">The sequence shown here is derived from an EMBL/GenBank/DDBJ whole genome shotgun (WGS) entry which is preliminary data.</text>
</comment>
<dbReference type="Proteomes" id="UP001314635">
    <property type="component" value="Unassembled WGS sequence"/>
</dbReference>
<dbReference type="Pfam" id="PF06114">
    <property type="entry name" value="Peptidase_M78"/>
    <property type="match status" value="1"/>
</dbReference>
<evidence type="ECO:0000313" key="7">
    <source>
        <dbReference type="Proteomes" id="UP001314635"/>
    </source>
</evidence>
<evidence type="ECO:0000259" key="5">
    <source>
        <dbReference type="PROSITE" id="PS50943"/>
    </source>
</evidence>
<keyword evidence="2" id="KW-0805">Transcription regulation</keyword>
<dbReference type="SMART" id="SM00530">
    <property type="entry name" value="HTH_XRE"/>
    <property type="match status" value="1"/>
</dbReference>
<dbReference type="InterPro" id="IPR001387">
    <property type="entry name" value="Cro/C1-type_HTH"/>
</dbReference>
<gene>
    <name evidence="6" type="ORF">JQ619_08100</name>
</gene>
<dbReference type="CDD" id="cd00093">
    <property type="entry name" value="HTH_XRE"/>
    <property type="match status" value="1"/>
</dbReference>
<name>A0ABS5G373_9BRAD</name>
<accession>A0ABS5G373</accession>
<keyword evidence="7" id="KW-1185">Reference proteome</keyword>
<keyword evidence="3" id="KW-0238">DNA-binding</keyword>
<sequence length="482" mass="54337">MPGESGKKLFVGPRFRRIRQQLGLSQTQLAEGLGISPSYVNLIERNQRPVSAQILLRLAETYDLDLRDLATADEDRFFAELNEIFSDPLFRQIELPKQELRDLAELCPGITHALQRLYAAYAEARRGETLVAAQMADRNAGGGHFEANPIERVRDLIEANRNYFAELEQQAEGLRDALDVPAEGLYAALAARLREKHSVQTRVMPVDVMRETLRRYDRHRRQLLISELVDGPGRTFQLAFQLGMAECLPQFEIIIGRAGALDDTSRRLYRMTLASYYAAAVMMPYGPFLAAAEALSYDINVLAQRFNTGFEQVCHRLTTLSRPNARGIPFFMLRVDNAGNVSKRFSSGTFPFSKFGGTCPLWNVHSTFDTPDRLLKQIIELPDGSRYFSIAQMVRRPVAPHPLPQPRFAIGLGCEIRHASRLVYAAGMDLEKTEGTPIGVNCRLCERENCAQRAEPPITRTLILDETTRRVSSFAFSNAREL</sequence>
<dbReference type="Pfam" id="PF01381">
    <property type="entry name" value="HTH_3"/>
    <property type="match status" value="1"/>
</dbReference>
<keyword evidence="4" id="KW-0804">Transcription</keyword>
<dbReference type="Pfam" id="PF09856">
    <property type="entry name" value="ScfRs"/>
    <property type="match status" value="1"/>
</dbReference>
<dbReference type="EMBL" id="JAFCLK010000006">
    <property type="protein sequence ID" value="MBR1135724.1"/>
    <property type="molecule type" value="Genomic_DNA"/>
</dbReference>
<evidence type="ECO:0000256" key="2">
    <source>
        <dbReference type="ARBA" id="ARBA00023015"/>
    </source>
</evidence>
<comment type="similarity">
    <text evidence="1">Belongs to the short-chain fatty acyl-CoA assimilation regulator (ScfR) family.</text>
</comment>
<proteinExistence type="inferred from homology"/>
<dbReference type="PROSITE" id="PS50943">
    <property type="entry name" value="HTH_CROC1"/>
    <property type="match status" value="1"/>
</dbReference>
<evidence type="ECO:0000256" key="3">
    <source>
        <dbReference type="ARBA" id="ARBA00023125"/>
    </source>
</evidence>
<reference evidence="7" key="1">
    <citation type="journal article" date="2021" name="ISME J.">
        <title>Evolutionary origin and ecological implication of a unique nif island in free-living Bradyrhizobium lineages.</title>
        <authorList>
            <person name="Tao J."/>
        </authorList>
    </citation>
    <scope>NUCLEOTIDE SEQUENCE [LARGE SCALE GENOMIC DNA]</scope>
    <source>
        <strain evidence="7">SZCCT0094</strain>
    </source>
</reference>
<dbReference type="InterPro" id="IPR010359">
    <property type="entry name" value="IrrE_HExxH"/>
</dbReference>